<feature type="transmembrane region" description="Helical" evidence="1">
    <location>
        <begin position="82"/>
        <end position="104"/>
    </location>
</feature>
<keyword evidence="1" id="KW-0812">Transmembrane</keyword>
<dbReference type="OrthoDB" id="6113359at2759"/>
<dbReference type="AlphaFoldDB" id="A0A2T7NYE3"/>
<proteinExistence type="predicted"/>
<comment type="caution">
    <text evidence="2">The sequence shown here is derived from an EMBL/GenBank/DDBJ whole genome shotgun (WGS) entry which is preliminary data.</text>
</comment>
<keyword evidence="3" id="KW-1185">Reference proteome</keyword>
<sequence>MLLQKRLTRDDDQSQRTYGQAKEDYHQLALRVLGERTVVNNIEVLQERWRMIMFMYDDCLQLIQQCDDRRGRLSRQRRRKRLLLLVVVSLVLSLVVSFSAWWVARRFL</sequence>
<protein>
    <submittedName>
        <fullName evidence="2">Uncharacterized protein</fullName>
    </submittedName>
</protein>
<reference evidence="2 3" key="1">
    <citation type="submission" date="2018-04" db="EMBL/GenBank/DDBJ databases">
        <title>The genome of golden apple snail Pomacea canaliculata provides insight into stress tolerance and invasive adaptation.</title>
        <authorList>
            <person name="Liu C."/>
            <person name="Liu B."/>
            <person name="Ren Y."/>
            <person name="Zhang Y."/>
            <person name="Wang H."/>
            <person name="Li S."/>
            <person name="Jiang F."/>
            <person name="Yin L."/>
            <person name="Zhang G."/>
            <person name="Qian W."/>
            <person name="Fan W."/>
        </authorList>
    </citation>
    <scope>NUCLEOTIDE SEQUENCE [LARGE SCALE GENOMIC DNA]</scope>
    <source>
        <strain evidence="2">SZHN2017</strain>
        <tissue evidence="2">Muscle</tissue>
    </source>
</reference>
<organism evidence="2 3">
    <name type="scientific">Pomacea canaliculata</name>
    <name type="common">Golden apple snail</name>
    <dbReference type="NCBI Taxonomy" id="400727"/>
    <lineage>
        <taxon>Eukaryota</taxon>
        <taxon>Metazoa</taxon>
        <taxon>Spiralia</taxon>
        <taxon>Lophotrochozoa</taxon>
        <taxon>Mollusca</taxon>
        <taxon>Gastropoda</taxon>
        <taxon>Caenogastropoda</taxon>
        <taxon>Architaenioglossa</taxon>
        <taxon>Ampullarioidea</taxon>
        <taxon>Ampullariidae</taxon>
        <taxon>Pomacea</taxon>
    </lineage>
</organism>
<keyword evidence="1" id="KW-0472">Membrane</keyword>
<dbReference type="Proteomes" id="UP000245119">
    <property type="component" value="Linkage Group LG8"/>
</dbReference>
<dbReference type="EMBL" id="PZQS01000008">
    <property type="protein sequence ID" value="PVD26153.1"/>
    <property type="molecule type" value="Genomic_DNA"/>
</dbReference>
<evidence type="ECO:0000313" key="3">
    <source>
        <dbReference type="Proteomes" id="UP000245119"/>
    </source>
</evidence>
<gene>
    <name evidence="2" type="ORF">C0Q70_13822</name>
</gene>
<name>A0A2T7NYE3_POMCA</name>
<accession>A0A2T7NYE3</accession>
<evidence type="ECO:0000256" key="1">
    <source>
        <dbReference type="SAM" id="Phobius"/>
    </source>
</evidence>
<evidence type="ECO:0000313" key="2">
    <source>
        <dbReference type="EMBL" id="PVD26153.1"/>
    </source>
</evidence>
<keyword evidence="1" id="KW-1133">Transmembrane helix</keyword>